<evidence type="ECO:0000313" key="3">
    <source>
        <dbReference type="EMBL" id="SHL40610.1"/>
    </source>
</evidence>
<evidence type="ECO:0000313" key="5">
    <source>
        <dbReference type="Proteomes" id="UP000321726"/>
    </source>
</evidence>
<dbReference type="GO" id="GO:0003676">
    <property type="term" value="F:nucleic acid binding"/>
    <property type="evidence" value="ECO:0007669"/>
    <property type="project" value="InterPro"/>
</dbReference>
<protein>
    <submittedName>
        <fullName evidence="3">Integrase core domain-containing protein</fullName>
    </submittedName>
</protein>
<reference evidence="2 5" key="2">
    <citation type="submission" date="2019-07" db="EMBL/GenBank/DDBJ databases">
        <title>Whole genome shotgun sequence of Halomonas cupida NBRC 102219.</title>
        <authorList>
            <person name="Hosoyama A."/>
            <person name="Uohara A."/>
            <person name="Ohji S."/>
            <person name="Ichikawa N."/>
        </authorList>
    </citation>
    <scope>NUCLEOTIDE SEQUENCE [LARGE SCALE GENOMIC DNA]</scope>
    <source>
        <strain evidence="2 5">NBRC 102219</strain>
    </source>
</reference>
<organism evidence="3 4">
    <name type="scientific">Halomonas cupida</name>
    <dbReference type="NCBI Taxonomy" id="44933"/>
    <lineage>
        <taxon>Bacteria</taxon>
        <taxon>Pseudomonadati</taxon>
        <taxon>Pseudomonadota</taxon>
        <taxon>Gammaproteobacteria</taxon>
        <taxon>Oceanospirillales</taxon>
        <taxon>Halomonadaceae</taxon>
        <taxon>Halomonas</taxon>
    </lineage>
</organism>
<dbReference type="InterPro" id="IPR036397">
    <property type="entry name" value="RNaseH_sf"/>
</dbReference>
<dbReference type="SUPFAM" id="SSF53098">
    <property type="entry name" value="Ribonuclease H-like"/>
    <property type="match status" value="1"/>
</dbReference>
<evidence type="ECO:0000313" key="2">
    <source>
        <dbReference type="EMBL" id="GEN22434.1"/>
    </source>
</evidence>
<evidence type="ECO:0000313" key="4">
    <source>
        <dbReference type="Proteomes" id="UP000184123"/>
    </source>
</evidence>
<proteinExistence type="predicted"/>
<dbReference type="AlphaFoldDB" id="A0A1M7AD43"/>
<dbReference type="EMBL" id="BJXU01000013">
    <property type="protein sequence ID" value="GEN22434.1"/>
    <property type="molecule type" value="Genomic_DNA"/>
</dbReference>
<dbReference type="STRING" id="44933.SAMN05660971_00464"/>
<dbReference type="Proteomes" id="UP000184123">
    <property type="component" value="Unassembled WGS sequence"/>
</dbReference>
<keyword evidence="5" id="KW-1185">Reference proteome</keyword>
<evidence type="ECO:0000259" key="1">
    <source>
        <dbReference type="PROSITE" id="PS50994"/>
    </source>
</evidence>
<dbReference type="InterPro" id="IPR012337">
    <property type="entry name" value="RNaseH-like_sf"/>
</dbReference>
<gene>
    <name evidence="2" type="ORF">HCU01_03830</name>
    <name evidence="3" type="ORF">SAMN05660971_00464</name>
</gene>
<dbReference type="GO" id="GO:0015074">
    <property type="term" value="P:DNA integration"/>
    <property type="evidence" value="ECO:0007669"/>
    <property type="project" value="InterPro"/>
</dbReference>
<dbReference type="Pfam" id="PF13683">
    <property type="entry name" value="rve_3"/>
    <property type="match status" value="1"/>
</dbReference>
<feature type="domain" description="Integrase catalytic" evidence="1">
    <location>
        <begin position="31"/>
        <end position="105"/>
    </location>
</feature>
<sequence length="105" mass="12120">MDIKLHKQATTRPKIRAEIQAAPALIPDMVLAERFGVSDMTIRPGHPQTNGMVERFNGSISDVLATRRYESRKDLEQTLKRCCWLYNHCMQAESIYHQPSTQFDE</sequence>
<dbReference type="EMBL" id="FRCA01000001">
    <property type="protein sequence ID" value="SHL40610.1"/>
    <property type="molecule type" value="Genomic_DNA"/>
</dbReference>
<reference evidence="3 4" key="1">
    <citation type="submission" date="2016-11" db="EMBL/GenBank/DDBJ databases">
        <authorList>
            <person name="Jaros S."/>
            <person name="Januszkiewicz K."/>
            <person name="Wedrychowicz H."/>
        </authorList>
    </citation>
    <scope>NUCLEOTIDE SEQUENCE [LARGE SCALE GENOMIC DNA]</scope>
    <source>
        <strain evidence="3 4">DSM 4740</strain>
    </source>
</reference>
<dbReference type="PROSITE" id="PS50994">
    <property type="entry name" value="INTEGRASE"/>
    <property type="match status" value="1"/>
</dbReference>
<dbReference type="Gene3D" id="3.30.420.10">
    <property type="entry name" value="Ribonuclease H-like superfamily/Ribonuclease H"/>
    <property type="match status" value="1"/>
</dbReference>
<dbReference type="InterPro" id="IPR001584">
    <property type="entry name" value="Integrase_cat-core"/>
</dbReference>
<accession>A0A1M7AD43</accession>
<dbReference type="Proteomes" id="UP000321726">
    <property type="component" value="Unassembled WGS sequence"/>
</dbReference>
<name>A0A1M7AD43_9GAMM</name>